<keyword evidence="6" id="KW-0539">Nucleus</keyword>
<sequence length="497" mass="55659">MIAPATTSDWNMEANAGVVFPRTLGLKLNSRNNTQNGDCPGWNLGIRHNPRRSEKSATWILAYDAWKVLCNVYTQHVHPIYGFLDLKSLYATAQRRWEDPHTTNEYDSVICGVAALGSLFSPQANWEQERHLVECAKEILETSGTIANPSLQDAEGWILRTLYLRCSSSPHAAWMTSCITLHIVEAMGLHQGSTTGTVPLVYADTATPLPVGVGHERDVETKRRIFWIAKLLNTWISFEYGRSRIILHGESCPLPKVEDGVNDYTSALISLFQLSEGLDPNKHIPATVLEDSLKQLESYDFGIDALTLSQSVLAFTIYRRLQLLGSGVKKTVIEYVISLGLRGLKACGRCVDANHPWWHVNNVPFQFTCILLAIDIPDSLVHVRDSFTLLKRIACHFGTAKSHQAFETVDMLVRLSLSRKEQSASVLKESILAGENFCPEIQRQQQFLTQDSTAHSGDGSFSLHYENPYGLANLRDMANATDWEIFIRDLDFSAAFF</sequence>
<dbReference type="CDD" id="cd12148">
    <property type="entry name" value="fungal_TF_MHR"/>
    <property type="match status" value="1"/>
</dbReference>
<feature type="domain" description="Xylanolytic transcriptional activator regulatory" evidence="7">
    <location>
        <begin position="71"/>
        <end position="266"/>
    </location>
</feature>
<proteinExistence type="predicted"/>
<evidence type="ECO:0000256" key="1">
    <source>
        <dbReference type="ARBA" id="ARBA00022723"/>
    </source>
</evidence>
<dbReference type="InterPro" id="IPR007219">
    <property type="entry name" value="XnlR_reg_dom"/>
</dbReference>
<dbReference type="Proteomes" id="UP001583193">
    <property type="component" value="Unassembled WGS sequence"/>
</dbReference>
<keyword evidence="2" id="KW-0862">Zinc</keyword>
<organism evidence="8 9">
    <name type="scientific">Paecilomyces lecythidis</name>
    <dbReference type="NCBI Taxonomy" id="3004212"/>
    <lineage>
        <taxon>Eukaryota</taxon>
        <taxon>Fungi</taxon>
        <taxon>Dikarya</taxon>
        <taxon>Ascomycota</taxon>
        <taxon>Pezizomycotina</taxon>
        <taxon>Eurotiomycetes</taxon>
        <taxon>Eurotiomycetidae</taxon>
        <taxon>Eurotiales</taxon>
        <taxon>Thermoascaceae</taxon>
        <taxon>Paecilomyces</taxon>
    </lineage>
</organism>
<keyword evidence="5" id="KW-0804">Transcription</keyword>
<evidence type="ECO:0000256" key="5">
    <source>
        <dbReference type="ARBA" id="ARBA00023163"/>
    </source>
</evidence>
<protein>
    <recommendedName>
        <fullName evidence="7">Xylanolytic transcriptional activator regulatory domain-containing protein</fullName>
    </recommendedName>
</protein>
<gene>
    <name evidence="8" type="ORF">Plec18167_007540</name>
</gene>
<evidence type="ECO:0000313" key="9">
    <source>
        <dbReference type="Proteomes" id="UP001583193"/>
    </source>
</evidence>
<dbReference type="Pfam" id="PF04082">
    <property type="entry name" value="Fungal_trans"/>
    <property type="match status" value="1"/>
</dbReference>
<dbReference type="PANTHER" id="PTHR31779:SF5">
    <property type="entry name" value="ZN(II)2CYS6 TRANSCRIPTION FACTOR (EUROFUNG)"/>
    <property type="match status" value="1"/>
</dbReference>
<name>A0ABR3X2T4_9EURO</name>
<dbReference type="InterPro" id="IPR052478">
    <property type="entry name" value="Metabolite_Synth_Reg"/>
</dbReference>
<dbReference type="EMBL" id="JAVDPF010000032">
    <property type="protein sequence ID" value="KAL1870022.1"/>
    <property type="molecule type" value="Genomic_DNA"/>
</dbReference>
<evidence type="ECO:0000313" key="8">
    <source>
        <dbReference type="EMBL" id="KAL1870022.1"/>
    </source>
</evidence>
<comment type="caution">
    <text evidence="8">The sequence shown here is derived from an EMBL/GenBank/DDBJ whole genome shotgun (WGS) entry which is preliminary data.</text>
</comment>
<evidence type="ECO:0000256" key="3">
    <source>
        <dbReference type="ARBA" id="ARBA00023015"/>
    </source>
</evidence>
<keyword evidence="3" id="KW-0805">Transcription regulation</keyword>
<dbReference type="PANTHER" id="PTHR31779">
    <property type="entry name" value="2-NITROPROPANE DIOXYGENASE FAMILY, PUTATIVE (AFU_ORTHOLOGUE AFUA_2G17430)-RELATED"/>
    <property type="match status" value="1"/>
</dbReference>
<keyword evidence="9" id="KW-1185">Reference proteome</keyword>
<accession>A0ABR3X2T4</accession>
<evidence type="ECO:0000256" key="6">
    <source>
        <dbReference type="ARBA" id="ARBA00023242"/>
    </source>
</evidence>
<keyword evidence="1" id="KW-0479">Metal-binding</keyword>
<evidence type="ECO:0000256" key="4">
    <source>
        <dbReference type="ARBA" id="ARBA00023125"/>
    </source>
</evidence>
<evidence type="ECO:0000256" key="2">
    <source>
        <dbReference type="ARBA" id="ARBA00022833"/>
    </source>
</evidence>
<keyword evidence="4" id="KW-0238">DNA-binding</keyword>
<reference evidence="8 9" key="1">
    <citation type="journal article" date="2024" name="IMA Fungus">
        <title>IMA Genome - F19 : A genome assembly and annotation guide to empower mycologists, including annotated draft genome sequences of Ceratocystis pirilliformis, Diaporthe australafricana, Fusarium ophioides, Paecilomyces lecythidis, and Sporothrix stenoceras.</title>
        <authorList>
            <person name="Aylward J."/>
            <person name="Wilson A.M."/>
            <person name="Visagie C.M."/>
            <person name="Spraker J."/>
            <person name="Barnes I."/>
            <person name="Buitendag C."/>
            <person name="Ceriani C."/>
            <person name="Del Mar Angel L."/>
            <person name="du Plessis D."/>
            <person name="Fuchs T."/>
            <person name="Gasser K."/>
            <person name="Kramer D."/>
            <person name="Li W."/>
            <person name="Munsamy K."/>
            <person name="Piso A."/>
            <person name="Price J.L."/>
            <person name="Sonnekus B."/>
            <person name="Thomas C."/>
            <person name="van der Nest A."/>
            <person name="van Dijk A."/>
            <person name="van Heerden A."/>
            <person name="van Vuuren N."/>
            <person name="Yilmaz N."/>
            <person name="Duong T.A."/>
            <person name="van der Merwe N.A."/>
            <person name="Wingfield M.J."/>
            <person name="Wingfield B.D."/>
        </authorList>
    </citation>
    <scope>NUCLEOTIDE SEQUENCE [LARGE SCALE GENOMIC DNA]</scope>
    <source>
        <strain evidence="8 9">CMW 18167</strain>
    </source>
</reference>
<evidence type="ECO:0000259" key="7">
    <source>
        <dbReference type="Pfam" id="PF04082"/>
    </source>
</evidence>